<feature type="domain" description="CCHC-type" evidence="3">
    <location>
        <begin position="412"/>
        <end position="428"/>
    </location>
</feature>
<sequence>MAKQATSKPQAPTRQSKRVVEKRAKSVSRAPSEQTDEPLPPVSQSYILADPQHVNSARAGHAFLETRLLFVPEGADANVHNMASAMFQVSALPGMPATARQAVRSLAFMLEEMEESASNVSAREAMMEQLEYMREELRDATAGIKASVATEFARQMEAIGTAATSTTSAVKNAALKVTSEVRSDTTYRDALMLGTPTASTPSLVSSSVDSCVEARQAIMARQIMFDVPEDSPALRMSAVGLKELYTDAMEVVGPANNSFAFRVVERHSARGILCETLSGEAAAWMVEPDNMKAFIASMGATMRGAAFCPRNYTVIVFHVPVEFEPLDRSHLQRVVEENGIKGMDKIASLRWAKPIQRHDPTIAQMTAHLILTFQDIDVANVAIRDGMHGMRFGGRLLSKLLKVAKNKREPLRCLRCHGWNHMVRECPSRDNTCGTCGVRGHMTEECKVMKKTEQRCTPCGDLNGIGHASWDRTCPTFLRKCREQDAMHPQNAMQYFPLTERWTWITEAPQEADPHRYMDAETVSSGTRDRRGVQTQLMFKKAENFRKTAEAKRKEARSVAAAAARQAALGVLAAEAEAAQPPATDTNTGAPKRSKPLSSSSSDIYV</sequence>
<name>A0A0D2LTU4_HYPSF</name>
<dbReference type="OrthoDB" id="4230923at2759"/>
<dbReference type="AlphaFoldDB" id="A0A0D2LTU4"/>
<gene>
    <name evidence="4" type="ORF">HYPSUDRAFT_150641</name>
</gene>
<evidence type="ECO:0000313" key="4">
    <source>
        <dbReference type="EMBL" id="KJA14238.1"/>
    </source>
</evidence>
<dbReference type="GO" id="GO:0008270">
    <property type="term" value="F:zinc ion binding"/>
    <property type="evidence" value="ECO:0007669"/>
    <property type="project" value="InterPro"/>
</dbReference>
<keyword evidence="1" id="KW-0507">mRNA processing</keyword>
<proteinExistence type="predicted"/>
<evidence type="ECO:0000256" key="1">
    <source>
        <dbReference type="ARBA" id="ARBA00022664"/>
    </source>
</evidence>
<evidence type="ECO:0000256" key="2">
    <source>
        <dbReference type="SAM" id="MobiDB-lite"/>
    </source>
</evidence>
<accession>A0A0D2LTU4</accession>
<dbReference type="SUPFAM" id="SSF57756">
    <property type="entry name" value="Retrovirus zinc finger-like domains"/>
    <property type="match status" value="1"/>
</dbReference>
<dbReference type="EMBL" id="KN817688">
    <property type="protein sequence ID" value="KJA14238.1"/>
    <property type="molecule type" value="Genomic_DNA"/>
</dbReference>
<dbReference type="Gene3D" id="4.10.60.10">
    <property type="entry name" value="Zinc finger, CCHC-type"/>
    <property type="match status" value="1"/>
</dbReference>
<feature type="region of interest" description="Disordered" evidence="2">
    <location>
        <begin position="577"/>
        <end position="606"/>
    </location>
</feature>
<dbReference type="SMART" id="SM00343">
    <property type="entry name" value="ZnF_C2HC"/>
    <property type="match status" value="2"/>
</dbReference>
<dbReference type="GO" id="GO:0006397">
    <property type="term" value="P:mRNA processing"/>
    <property type="evidence" value="ECO:0007669"/>
    <property type="project" value="UniProtKB-KW"/>
</dbReference>
<dbReference type="OMA" id="IANCKAD"/>
<organism evidence="4 5">
    <name type="scientific">Hypholoma sublateritium (strain FD-334 SS-4)</name>
    <dbReference type="NCBI Taxonomy" id="945553"/>
    <lineage>
        <taxon>Eukaryota</taxon>
        <taxon>Fungi</taxon>
        <taxon>Dikarya</taxon>
        <taxon>Basidiomycota</taxon>
        <taxon>Agaricomycotina</taxon>
        <taxon>Agaricomycetes</taxon>
        <taxon>Agaricomycetidae</taxon>
        <taxon>Agaricales</taxon>
        <taxon>Agaricineae</taxon>
        <taxon>Strophariaceae</taxon>
        <taxon>Hypholoma</taxon>
    </lineage>
</organism>
<feature type="domain" description="CCHC-type" evidence="3">
    <location>
        <begin position="432"/>
        <end position="448"/>
    </location>
</feature>
<evidence type="ECO:0000313" key="5">
    <source>
        <dbReference type="Proteomes" id="UP000054270"/>
    </source>
</evidence>
<dbReference type="GO" id="GO:0003676">
    <property type="term" value="F:nucleic acid binding"/>
    <property type="evidence" value="ECO:0007669"/>
    <property type="project" value="InterPro"/>
</dbReference>
<evidence type="ECO:0000259" key="3">
    <source>
        <dbReference type="SMART" id="SM00343"/>
    </source>
</evidence>
<dbReference type="InterPro" id="IPR036875">
    <property type="entry name" value="Znf_CCHC_sf"/>
</dbReference>
<dbReference type="Proteomes" id="UP000054270">
    <property type="component" value="Unassembled WGS sequence"/>
</dbReference>
<feature type="region of interest" description="Disordered" evidence="2">
    <location>
        <begin position="1"/>
        <end position="43"/>
    </location>
</feature>
<protein>
    <recommendedName>
        <fullName evidence="3">CCHC-type domain-containing protein</fullName>
    </recommendedName>
</protein>
<feature type="compositionally biased region" description="Polar residues" evidence="2">
    <location>
        <begin position="1"/>
        <end position="14"/>
    </location>
</feature>
<dbReference type="STRING" id="945553.A0A0D2LTU4"/>
<reference evidence="5" key="1">
    <citation type="submission" date="2014-04" db="EMBL/GenBank/DDBJ databases">
        <title>Evolutionary Origins and Diversification of the Mycorrhizal Mutualists.</title>
        <authorList>
            <consortium name="DOE Joint Genome Institute"/>
            <consortium name="Mycorrhizal Genomics Consortium"/>
            <person name="Kohler A."/>
            <person name="Kuo A."/>
            <person name="Nagy L.G."/>
            <person name="Floudas D."/>
            <person name="Copeland A."/>
            <person name="Barry K.W."/>
            <person name="Cichocki N."/>
            <person name="Veneault-Fourrey C."/>
            <person name="LaButti K."/>
            <person name="Lindquist E.A."/>
            <person name="Lipzen A."/>
            <person name="Lundell T."/>
            <person name="Morin E."/>
            <person name="Murat C."/>
            <person name="Riley R."/>
            <person name="Ohm R."/>
            <person name="Sun H."/>
            <person name="Tunlid A."/>
            <person name="Henrissat B."/>
            <person name="Grigoriev I.V."/>
            <person name="Hibbett D.S."/>
            <person name="Martin F."/>
        </authorList>
    </citation>
    <scope>NUCLEOTIDE SEQUENCE [LARGE SCALE GENOMIC DNA]</scope>
    <source>
        <strain evidence="5">FD-334 SS-4</strain>
    </source>
</reference>
<dbReference type="InterPro" id="IPR001878">
    <property type="entry name" value="Znf_CCHC"/>
</dbReference>
<keyword evidence="5" id="KW-1185">Reference proteome</keyword>